<reference evidence="3 4" key="1">
    <citation type="submission" date="2020-08" db="EMBL/GenBank/DDBJ databases">
        <title>Sequencing the genomes of 1000 actinobacteria strains.</title>
        <authorList>
            <person name="Klenk H.-P."/>
        </authorList>
    </citation>
    <scope>NUCLEOTIDE SEQUENCE [LARGE SCALE GENOMIC DNA]</scope>
    <source>
        <strain evidence="3 4">DSM 45298</strain>
    </source>
</reference>
<comment type="caution">
    <text evidence="3">The sequence shown here is derived from an EMBL/GenBank/DDBJ whole genome shotgun (WGS) entry which is preliminary data.</text>
</comment>
<dbReference type="EMBL" id="JACIFP010000002">
    <property type="protein sequence ID" value="MBB4137990.1"/>
    <property type="molecule type" value="Genomic_DNA"/>
</dbReference>
<dbReference type="PANTHER" id="PTHR13078:SF56">
    <property type="entry name" value="PEROXISOMAL MULTIFUNCTIONAL ENZYME TYPE 2"/>
    <property type="match status" value="1"/>
</dbReference>
<comment type="similarity">
    <text evidence="1">Belongs to the enoyl-CoA hydratase/isomerase family.</text>
</comment>
<sequence>MQRTSVDSSRVIRVVPDDAEPHSIDHQLDERWLLAFAASIDDTRSEVFDLDHPDGIVGHPVFPVCIEWPLIEQGAPGIELSLETLRLGLHASHRITTFAPLRPGARVHTIARAHIAQNTKRAALVATAFHTYCADRGTLLVSSYVYTLYPGVRVVGPERRPQNSGGPALTPIISREPVGTFVVGPTDSIVYTECARIWNPIHTDSRVARASGLPGTVYHGTATLARAVTSILTSSVIQPNSMITDISCRFSAPVYVGDSLTVWASNATDGVCFDVRKRDGHRVISDGQLTCAPTPSPAKGEG</sequence>
<dbReference type="InterPro" id="IPR002539">
    <property type="entry name" value="MaoC-like_dom"/>
</dbReference>
<evidence type="ECO:0000259" key="2">
    <source>
        <dbReference type="Pfam" id="PF01575"/>
    </source>
</evidence>
<feature type="domain" description="MaoC-like" evidence="2">
    <location>
        <begin position="186"/>
        <end position="265"/>
    </location>
</feature>
<dbReference type="Proteomes" id="UP000551501">
    <property type="component" value="Unassembled WGS sequence"/>
</dbReference>
<protein>
    <submittedName>
        <fullName evidence="3">Acyl dehydratase</fullName>
    </submittedName>
</protein>
<name>A0A840FCZ7_9ACTN</name>
<proteinExistence type="inferred from homology"/>
<keyword evidence="4" id="KW-1185">Reference proteome</keyword>
<dbReference type="GO" id="GO:0006635">
    <property type="term" value="P:fatty acid beta-oxidation"/>
    <property type="evidence" value="ECO:0007669"/>
    <property type="project" value="TreeGrafter"/>
</dbReference>
<dbReference type="GO" id="GO:0004300">
    <property type="term" value="F:enoyl-CoA hydratase activity"/>
    <property type="evidence" value="ECO:0007669"/>
    <property type="project" value="TreeGrafter"/>
</dbReference>
<dbReference type="Pfam" id="PF01575">
    <property type="entry name" value="MaoC_dehydratas"/>
    <property type="match status" value="1"/>
</dbReference>
<evidence type="ECO:0000313" key="3">
    <source>
        <dbReference type="EMBL" id="MBB4137990.1"/>
    </source>
</evidence>
<accession>A0A840FCZ7</accession>
<organism evidence="3 4">
    <name type="scientific">Gordonia humi</name>
    <dbReference type="NCBI Taxonomy" id="686429"/>
    <lineage>
        <taxon>Bacteria</taxon>
        <taxon>Bacillati</taxon>
        <taxon>Actinomycetota</taxon>
        <taxon>Actinomycetes</taxon>
        <taxon>Mycobacteriales</taxon>
        <taxon>Gordoniaceae</taxon>
        <taxon>Gordonia</taxon>
    </lineage>
</organism>
<dbReference type="PANTHER" id="PTHR13078">
    <property type="entry name" value="PEROXISOMAL MULTIFUNCTIONAL ENZYME TYPE 2-RELATED"/>
    <property type="match status" value="1"/>
</dbReference>
<dbReference type="GO" id="GO:0044594">
    <property type="term" value="F:17-beta-hydroxysteroid dehydrogenase (NAD+) activity"/>
    <property type="evidence" value="ECO:0007669"/>
    <property type="project" value="TreeGrafter"/>
</dbReference>
<evidence type="ECO:0000256" key="1">
    <source>
        <dbReference type="ARBA" id="ARBA00005254"/>
    </source>
</evidence>
<evidence type="ECO:0000313" key="4">
    <source>
        <dbReference type="Proteomes" id="UP000551501"/>
    </source>
</evidence>
<dbReference type="RefSeq" id="WP_183373272.1">
    <property type="nucleotide sequence ID" value="NZ_BAABHL010000139.1"/>
</dbReference>
<dbReference type="GO" id="GO:0003857">
    <property type="term" value="F:(3S)-3-hydroxyacyl-CoA dehydrogenase (NAD+) activity"/>
    <property type="evidence" value="ECO:0007669"/>
    <property type="project" value="TreeGrafter"/>
</dbReference>
<gene>
    <name evidence="3" type="ORF">BKA16_004615</name>
</gene>
<dbReference type="SUPFAM" id="SSF54637">
    <property type="entry name" value="Thioesterase/thiol ester dehydrase-isomerase"/>
    <property type="match status" value="2"/>
</dbReference>
<dbReference type="Gene3D" id="3.10.129.10">
    <property type="entry name" value="Hotdog Thioesterase"/>
    <property type="match status" value="1"/>
</dbReference>
<dbReference type="InterPro" id="IPR029069">
    <property type="entry name" value="HotDog_dom_sf"/>
</dbReference>
<dbReference type="AlphaFoldDB" id="A0A840FCZ7"/>